<keyword evidence="2" id="KW-1185">Reference proteome</keyword>
<dbReference type="Proteomes" id="UP000221359">
    <property type="component" value="Segment"/>
</dbReference>
<dbReference type="EMBL" id="KR063281">
    <property type="protein sequence ID" value="AKJ72562.1"/>
    <property type="molecule type" value="Genomic_DNA"/>
</dbReference>
<organism evidence="1 2">
    <name type="scientific">Gordonia phage GMA2</name>
    <dbReference type="NCBI Taxonomy" id="1647283"/>
    <lineage>
        <taxon>Viruses</taxon>
        <taxon>Duplodnaviria</taxon>
        <taxon>Heunggongvirae</taxon>
        <taxon>Uroviricota</taxon>
        <taxon>Caudoviricetes</taxon>
        <taxon>Gimaduovirus</taxon>
        <taxon>Gimaduovirus GMA2</taxon>
    </lineage>
</organism>
<gene>
    <name evidence="1" type="ORF">GMA2_24</name>
</gene>
<reference evidence="1 2" key="1">
    <citation type="journal article" date="2015" name="PLoS ONE">
        <title>Lysis to Kill: Evaluation of the Lytic Abilities, and Genomics of Nine Bacteriophages Infective for Gordonia spp. and Their Potential Use in Activated Sludge Foam Biocontrol.</title>
        <authorList>
            <person name="Dyson Z.A."/>
            <person name="Tucci J."/>
            <person name="Seviour R.J."/>
            <person name="Petrovski S."/>
        </authorList>
    </citation>
    <scope>NUCLEOTIDE SEQUENCE [LARGE SCALE GENOMIC DNA]</scope>
</reference>
<name>A0A0K0N746_9CAUD</name>
<sequence>MPESAEMNSNDGGIRLFDVGQRLLDATVNAASLQLYDIPSKQFVTTGAAVFDCEQVSVSLLRVDSGLGLTPGAELVQAGPQCDVGWSVTAEVAIVRCAPTPSGRSGTVSADKINNAAKNSSKDVFILQSAIEAFAQDTFGGFSVEIIPEQHEGGMVATSAMIRTVM</sequence>
<proteinExistence type="predicted"/>
<evidence type="ECO:0000313" key="2">
    <source>
        <dbReference type="Proteomes" id="UP000221359"/>
    </source>
</evidence>
<evidence type="ECO:0000313" key="1">
    <source>
        <dbReference type="EMBL" id="AKJ72562.1"/>
    </source>
</evidence>
<accession>A0A0K0N746</accession>
<protein>
    <submittedName>
        <fullName evidence="1">Uncharacterized protein</fullName>
    </submittedName>
</protein>